<evidence type="ECO:0000256" key="7">
    <source>
        <dbReference type="ARBA" id="ARBA00022771"/>
    </source>
</evidence>
<evidence type="ECO:0000256" key="8">
    <source>
        <dbReference type="ARBA" id="ARBA00022786"/>
    </source>
</evidence>
<comment type="catalytic activity">
    <reaction evidence="1">
        <text>S-ubiquitinyl-[E2 ubiquitin-conjugating enzyme]-L-cysteine + [acceptor protein]-L-lysine = [E2 ubiquitin-conjugating enzyme]-L-cysteine + N(6)-ubiquitinyl-[acceptor protein]-L-lysine.</text>
        <dbReference type="EC" id="2.3.2.27"/>
    </reaction>
</comment>
<dbReference type="Proteomes" id="UP001341281">
    <property type="component" value="Chromosome 04"/>
</dbReference>
<evidence type="ECO:0000256" key="4">
    <source>
        <dbReference type="ARBA" id="ARBA00012483"/>
    </source>
</evidence>
<evidence type="ECO:0000256" key="3">
    <source>
        <dbReference type="ARBA" id="ARBA00009119"/>
    </source>
</evidence>
<evidence type="ECO:0000256" key="9">
    <source>
        <dbReference type="ARBA" id="ARBA00022833"/>
    </source>
</evidence>
<feature type="compositionally biased region" description="Basic and acidic residues" evidence="11">
    <location>
        <begin position="293"/>
        <end position="307"/>
    </location>
</feature>
<keyword evidence="8" id="KW-0833">Ubl conjugation pathway</keyword>
<dbReference type="EC" id="2.3.2.27" evidence="4"/>
<reference evidence="13 14" key="1">
    <citation type="submission" date="2024-02" db="EMBL/GenBank/DDBJ databases">
        <title>High-quality chromosome-scale genome assembly of Pensacola bahiagrass (Paspalum notatum Flugge var. saurae).</title>
        <authorList>
            <person name="Vega J.M."/>
            <person name="Podio M."/>
            <person name="Orjuela J."/>
            <person name="Siena L.A."/>
            <person name="Pessino S.C."/>
            <person name="Combes M.C."/>
            <person name="Mariac C."/>
            <person name="Albertini E."/>
            <person name="Pupilli F."/>
            <person name="Ortiz J.P.A."/>
            <person name="Leblanc O."/>
        </authorList>
    </citation>
    <scope>NUCLEOTIDE SEQUENCE [LARGE SCALE GENOMIC DNA]</scope>
    <source>
        <strain evidence="13">R1</strain>
        <tissue evidence="13">Leaf</tissue>
    </source>
</reference>
<keyword evidence="5" id="KW-0808">Transferase</keyword>
<accession>A0AAQ3WSV0</accession>
<dbReference type="InterPro" id="IPR013083">
    <property type="entry name" value="Znf_RING/FYVE/PHD"/>
</dbReference>
<evidence type="ECO:0000256" key="10">
    <source>
        <dbReference type="PROSITE-ProRule" id="PRU00455"/>
    </source>
</evidence>
<dbReference type="AlphaFoldDB" id="A0AAQ3WSV0"/>
<dbReference type="PANTHER" id="PTHR10315:SF83">
    <property type="entry name" value="RING-TYPE E3 UBIQUITIN TRANSFERASE"/>
    <property type="match status" value="1"/>
</dbReference>
<dbReference type="InterPro" id="IPR013087">
    <property type="entry name" value="Znf_C2H2_type"/>
</dbReference>
<evidence type="ECO:0000313" key="13">
    <source>
        <dbReference type="EMBL" id="WVZ72066.1"/>
    </source>
</evidence>
<evidence type="ECO:0000256" key="11">
    <source>
        <dbReference type="SAM" id="MobiDB-lite"/>
    </source>
</evidence>
<keyword evidence="9" id="KW-0862">Zinc</keyword>
<gene>
    <name evidence="13" type="ORF">U9M48_020582</name>
</gene>
<dbReference type="EMBL" id="CP144748">
    <property type="protein sequence ID" value="WVZ72066.1"/>
    <property type="molecule type" value="Genomic_DNA"/>
</dbReference>
<evidence type="ECO:0000256" key="5">
    <source>
        <dbReference type="ARBA" id="ARBA00022679"/>
    </source>
</evidence>
<evidence type="ECO:0000256" key="1">
    <source>
        <dbReference type="ARBA" id="ARBA00000900"/>
    </source>
</evidence>
<feature type="region of interest" description="Disordered" evidence="11">
    <location>
        <begin position="276"/>
        <end position="307"/>
    </location>
</feature>
<comment type="pathway">
    <text evidence="2">Protein modification; protein ubiquitination.</text>
</comment>
<dbReference type="InterPro" id="IPR049548">
    <property type="entry name" value="Sina-like_RING"/>
</dbReference>
<dbReference type="PANTHER" id="PTHR10315">
    <property type="entry name" value="E3 UBIQUITIN PROTEIN LIGASE SIAH"/>
    <property type="match status" value="1"/>
</dbReference>
<name>A0AAQ3WSV0_PASNO</name>
<dbReference type="GO" id="GO:0005737">
    <property type="term" value="C:cytoplasm"/>
    <property type="evidence" value="ECO:0007669"/>
    <property type="project" value="TreeGrafter"/>
</dbReference>
<dbReference type="GO" id="GO:0061630">
    <property type="term" value="F:ubiquitin protein ligase activity"/>
    <property type="evidence" value="ECO:0007669"/>
    <property type="project" value="UniProtKB-EC"/>
</dbReference>
<dbReference type="Pfam" id="PF21362">
    <property type="entry name" value="Sina_RING"/>
    <property type="match status" value="3"/>
</dbReference>
<keyword evidence="14" id="KW-1185">Reference proteome</keyword>
<dbReference type="InterPro" id="IPR052088">
    <property type="entry name" value="E3_ubiquitin-ligase_SINA"/>
</dbReference>
<dbReference type="InterPro" id="IPR013010">
    <property type="entry name" value="Znf_SIAH"/>
</dbReference>
<organism evidence="13 14">
    <name type="scientific">Paspalum notatum var. saurae</name>
    <dbReference type="NCBI Taxonomy" id="547442"/>
    <lineage>
        <taxon>Eukaryota</taxon>
        <taxon>Viridiplantae</taxon>
        <taxon>Streptophyta</taxon>
        <taxon>Embryophyta</taxon>
        <taxon>Tracheophyta</taxon>
        <taxon>Spermatophyta</taxon>
        <taxon>Magnoliopsida</taxon>
        <taxon>Liliopsida</taxon>
        <taxon>Poales</taxon>
        <taxon>Poaceae</taxon>
        <taxon>PACMAD clade</taxon>
        <taxon>Panicoideae</taxon>
        <taxon>Andropogonodae</taxon>
        <taxon>Paspaleae</taxon>
        <taxon>Paspalinae</taxon>
        <taxon>Paspalum</taxon>
    </lineage>
</organism>
<evidence type="ECO:0000256" key="2">
    <source>
        <dbReference type="ARBA" id="ARBA00004906"/>
    </source>
</evidence>
<keyword evidence="6" id="KW-0479">Metal-binding</keyword>
<feature type="domain" description="SIAH-type" evidence="12">
    <location>
        <begin position="710"/>
        <end position="772"/>
    </location>
</feature>
<feature type="domain" description="SIAH-type" evidence="12">
    <location>
        <begin position="93"/>
        <end position="150"/>
    </location>
</feature>
<dbReference type="Gene3D" id="3.30.40.10">
    <property type="entry name" value="Zinc/RING finger domain, C3HC4 (zinc finger)"/>
    <property type="match status" value="3"/>
</dbReference>
<sequence>MEMERNDGSNGKSTGHAQEQRDVSARLKCSIEEEAFCCDACTKPLRPPIFQCLEGHFICSLCRDKLPEEKCKFISGCSGTLVRSLGMEHAVQSILVDCDYTEHGCTEKTAYYCSGMHRKICRYGRKCPEPDCKFARRAVELLDHLITHHKWLLTTFQYWVPFDLRVVEPGKHVLHCKDDDQLLLVTVQPAAEPPGLAVSLGCVEHDNPVGCSVSFSCSPRHTSTSTVEVWPWWHFGWPLKEYICVVPKVSDETDDAGIMLTMKVICVNAADEDGLDDSNYVEGDEDDSSSSVEGDKDDNSSSVESDKDDTNVLGMICCLRHDLLTSTIHTSVIYTLNPWGVVDNAVCGLAMESNGGSGNTGEGNGETLARRVKGSIAAEDFSCGVCHQPLRPPIFQCSLGSFICSSCRDKLPDNKCSFCSECALGRSLGMERAIRSILVDCCYAEYGCADKIAYCDKGEHEKSCRHAPCLCPETGCGFATAQPAELLDHFTGHHKWPSTTFQYWWPFDLRVVEPGVHVLHSEYDGQLFLLSDWPPGPSECICVLPNHPDGPANAEVVLTMHIVCADDSGDEDDDFLDDSSYTESDEDEGDNDTPWRERTTATPTLTLKLAADAQEQGESSAKRPKCCIEEEAFSAEGIKCCIEEKAFCCDVCSEPLRPPIFECVEGHFFCSSCRDKLPKVPEPEWKKCTLSSGCGGSLARSLGMEHAVQSILVDCDYAELGCTDKMAYGYHNDRRRRSQRCPYRGRKCPEPGCGFAGRTAAELLDHLTAHHKWPSTTFQCGVPFDLRVVGPGAHVLHCKDDGQLILVSVQPAAEPPGLGVSLGWVEYVADPDGGMFVVCSVSFSCSPRHRSTSTVNLWPWWYFGWPPTEYVCVVPKVSDEPAAGPDGDGAGVVLTMVIGGDVRLEAGSDVASEEDGQDDISYVGTWERC</sequence>
<protein>
    <recommendedName>
        <fullName evidence="4">RING-type E3 ubiquitin transferase</fullName>
        <ecNumber evidence="4">2.3.2.27</ecNumber>
    </recommendedName>
</protein>
<dbReference type="PROSITE" id="PS51081">
    <property type="entry name" value="ZF_SIAH"/>
    <property type="match status" value="3"/>
</dbReference>
<evidence type="ECO:0000259" key="12">
    <source>
        <dbReference type="PROSITE" id="PS51081"/>
    </source>
</evidence>
<keyword evidence="7 10" id="KW-0863">Zinc-finger</keyword>
<dbReference type="SUPFAM" id="SSF49599">
    <property type="entry name" value="TRAF domain-like"/>
    <property type="match status" value="3"/>
</dbReference>
<dbReference type="SMART" id="SM00355">
    <property type="entry name" value="ZnF_C2H2"/>
    <property type="match status" value="3"/>
</dbReference>
<proteinExistence type="inferred from homology"/>
<dbReference type="GO" id="GO:0008270">
    <property type="term" value="F:zinc ion binding"/>
    <property type="evidence" value="ECO:0007669"/>
    <property type="project" value="UniProtKB-KW"/>
</dbReference>
<comment type="similarity">
    <text evidence="3">Belongs to the SINA (Seven in absentia) family.</text>
</comment>
<evidence type="ECO:0000256" key="6">
    <source>
        <dbReference type="ARBA" id="ARBA00022723"/>
    </source>
</evidence>
<feature type="region of interest" description="Disordered" evidence="11">
    <location>
        <begin position="569"/>
        <end position="603"/>
    </location>
</feature>
<evidence type="ECO:0000313" key="14">
    <source>
        <dbReference type="Proteomes" id="UP001341281"/>
    </source>
</evidence>
<feature type="domain" description="SIAH-type" evidence="12">
    <location>
        <begin position="436"/>
        <end position="495"/>
    </location>
</feature>